<keyword evidence="2" id="KW-0813">Transport</keyword>
<feature type="transmembrane region" description="Helical" evidence="7">
    <location>
        <begin position="95"/>
        <end position="114"/>
    </location>
</feature>
<keyword evidence="10" id="KW-1185">Reference proteome</keyword>
<feature type="transmembrane region" description="Helical" evidence="7">
    <location>
        <begin position="295"/>
        <end position="317"/>
    </location>
</feature>
<protein>
    <submittedName>
        <fullName evidence="9">MFS transporter</fullName>
    </submittedName>
</protein>
<feature type="transmembrane region" description="Helical" evidence="7">
    <location>
        <begin position="63"/>
        <end position="83"/>
    </location>
</feature>
<proteinExistence type="predicted"/>
<evidence type="ECO:0000256" key="3">
    <source>
        <dbReference type="ARBA" id="ARBA00022475"/>
    </source>
</evidence>
<dbReference type="SUPFAM" id="SSF103473">
    <property type="entry name" value="MFS general substrate transporter"/>
    <property type="match status" value="1"/>
</dbReference>
<gene>
    <name evidence="9" type="ORF">ACFSJG_02300</name>
</gene>
<evidence type="ECO:0000256" key="7">
    <source>
        <dbReference type="SAM" id="Phobius"/>
    </source>
</evidence>
<feature type="transmembrane region" description="Helical" evidence="7">
    <location>
        <begin position="385"/>
        <end position="406"/>
    </location>
</feature>
<dbReference type="PANTHER" id="PTHR23517">
    <property type="entry name" value="RESISTANCE PROTEIN MDTM, PUTATIVE-RELATED-RELATED"/>
    <property type="match status" value="1"/>
</dbReference>
<dbReference type="InterPro" id="IPR011701">
    <property type="entry name" value="MFS"/>
</dbReference>
<feature type="transmembrane region" description="Helical" evidence="7">
    <location>
        <begin position="32"/>
        <end position="51"/>
    </location>
</feature>
<dbReference type="PROSITE" id="PS50850">
    <property type="entry name" value="MFS"/>
    <property type="match status" value="1"/>
</dbReference>
<accession>A0ABW4NZJ7</accession>
<dbReference type="InterPro" id="IPR036259">
    <property type="entry name" value="MFS_trans_sf"/>
</dbReference>
<evidence type="ECO:0000256" key="4">
    <source>
        <dbReference type="ARBA" id="ARBA00022692"/>
    </source>
</evidence>
<evidence type="ECO:0000256" key="2">
    <source>
        <dbReference type="ARBA" id="ARBA00022448"/>
    </source>
</evidence>
<feature type="domain" description="Major facilitator superfamily (MFS) profile" evidence="8">
    <location>
        <begin position="1"/>
        <end position="412"/>
    </location>
</feature>
<evidence type="ECO:0000259" key="8">
    <source>
        <dbReference type="PROSITE" id="PS50850"/>
    </source>
</evidence>
<feature type="transmembrane region" description="Helical" evidence="7">
    <location>
        <begin position="182"/>
        <end position="205"/>
    </location>
</feature>
<feature type="transmembrane region" description="Helical" evidence="7">
    <location>
        <begin position="323"/>
        <end position="345"/>
    </location>
</feature>
<dbReference type="InterPro" id="IPR050171">
    <property type="entry name" value="MFS_Transporters"/>
</dbReference>
<evidence type="ECO:0000256" key="5">
    <source>
        <dbReference type="ARBA" id="ARBA00022989"/>
    </source>
</evidence>
<feature type="transmembrane region" description="Helical" evidence="7">
    <location>
        <begin position="357"/>
        <end position="379"/>
    </location>
</feature>
<feature type="transmembrane region" description="Helical" evidence="7">
    <location>
        <begin position="271"/>
        <end position="288"/>
    </location>
</feature>
<feature type="transmembrane region" description="Helical" evidence="7">
    <location>
        <begin position="232"/>
        <end position="251"/>
    </location>
</feature>
<name>A0ABW4NZJ7_9NOCA</name>
<dbReference type="Gene3D" id="1.20.1250.20">
    <property type="entry name" value="MFS general substrate transporter like domains"/>
    <property type="match status" value="1"/>
</dbReference>
<evidence type="ECO:0000313" key="9">
    <source>
        <dbReference type="EMBL" id="MFD1811034.1"/>
    </source>
</evidence>
<comment type="caution">
    <text evidence="9">The sequence shown here is derived from an EMBL/GenBank/DDBJ whole genome shotgun (WGS) entry which is preliminary data.</text>
</comment>
<dbReference type="Pfam" id="PF07690">
    <property type="entry name" value="MFS_1"/>
    <property type="match status" value="1"/>
</dbReference>
<evidence type="ECO:0000256" key="1">
    <source>
        <dbReference type="ARBA" id="ARBA00004651"/>
    </source>
</evidence>
<keyword evidence="3" id="KW-1003">Cell membrane</keyword>
<evidence type="ECO:0000256" key="6">
    <source>
        <dbReference type="ARBA" id="ARBA00023136"/>
    </source>
</evidence>
<feature type="transmembrane region" description="Helical" evidence="7">
    <location>
        <begin position="120"/>
        <end position="142"/>
    </location>
</feature>
<comment type="subcellular location">
    <subcellularLocation>
        <location evidence="1">Cell membrane</location>
        <topology evidence="1">Multi-pass membrane protein</topology>
    </subcellularLocation>
</comment>
<reference evidence="10" key="1">
    <citation type="journal article" date="2019" name="Int. J. Syst. Evol. Microbiol.">
        <title>The Global Catalogue of Microorganisms (GCM) 10K type strain sequencing project: providing services to taxonomists for standard genome sequencing and annotation.</title>
        <authorList>
            <consortium name="The Broad Institute Genomics Platform"/>
            <consortium name="The Broad Institute Genome Sequencing Center for Infectious Disease"/>
            <person name="Wu L."/>
            <person name="Ma J."/>
        </authorList>
    </citation>
    <scope>NUCLEOTIDE SEQUENCE [LARGE SCALE GENOMIC DNA]</scope>
    <source>
        <strain evidence="10">DT72</strain>
    </source>
</reference>
<dbReference type="EMBL" id="JBHUFB010000003">
    <property type="protein sequence ID" value="MFD1811034.1"/>
    <property type="molecule type" value="Genomic_DNA"/>
</dbReference>
<evidence type="ECO:0000313" key="10">
    <source>
        <dbReference type="Proteomes" id="UP001597286"/>
    </source>
</evidence>
<keyword evidence="4 7" id="KW-0812">Transmembrane</keyword>
<dbReference type="InterPro" id="IPR020846">
    <property type="entry name" value="MFS_dom"/>
</dbReference>
<dbReference type="PANTHER" id="PTHR23517:SF13">
    <property type="entry name" value="MAJOR FACILITATOR SUPERFAMILY MFS_1"/>
    <property type="match status" value="1"/>
</dbReference>
<keyword evidence="5 7" id="KW-1133">Transmembrane helix</keyword>
<feature type="transmembrane region" description="Helical" evidence="7">
    <location>
        <begin position="154"/>
        <end position="176"/>
    </location>
</feature>
<keyword evidence="6 7" id="KW-0472">Membrane</keyword>
<organism evidence="9 10">
    <name type="scientific">Rhodococcus gannanensis</name>
    <dbReference type="NCBI Taxonomy" id="1960308"/>
    <lineage>
        <taxon>Bacteria</taxon>
        <taxon>Bacillati</taxon>
        <taxon>Actinomycetota</taxon>
        <taxon>Actinomycetes</taxon>
        <taxon>Mycobacteriales</taxon>
        <taxon>Nocardiaceae</taxon>
        <taxon>Rhodococcus</taxon>
    </lineage>
</organism>
<dbReference type="RefSeq" id="WP_378483592.1">
    <property type="nucleotide sequence ID" value="NZ_JBHUFB010000003.1"/>
</dbReference>
<sequence>MVPNKSNSLVDPIPATLTPPDLGRPGRRGFRLVLVAATAMMAGASAPSPFYPVIQAELGFTPVTTTVVFAVYAIALLATLLVIGSVSDHLGRRPAISAGFVILALSVVLFWHAGAVAGFVAARVLQGVASGLLLSALSAAVVDLEPRDRPGSAAVWNAVTPMVGLATGALVSGIVLDLSGHSAAGAVFGTLTVAYLVLAAAVWTVPETSPRHEGLLASLRPRVALPRDVRTVFVRSAPAVFAGWATGGLYLSLGPAIVATELHGSSHLSQGLVVTLLAGTGAPAAYLIRNRSPRVITLFGTTALAVGTTATLAALALGSLPLYYLAVMVAGSGFGTAFFGVLRSITPLTRPEDRAEVFAAVFVVSYVAFGVPAVVAGLLVPHLGLAATAYGYGAVIIALATSAALMRRFGSRD</sequence>
<dbReference type="Proteomes" id="UP001597286">
    <property type="component" value="Unassembled WGS sequence"/>
</dbReference>